<dbReference type="PANTHER" id="PTHR47501">
    <property type="entry name" value="TRANSPOSASE-RELATED"/>
    <property type="match status" value="1"/>
</dbReference>
<organism evidence="2 3">
    <name type="scientific">Aphis glycines</name>
    <name type="common">Soybean aphid</name>
    <dbReference type="NCBI Taxonomy" id="307491"/>
    <lineage>
        <taxon>Eukaryota</taxon>
        <taxon>Metazoa</taxon>
        <taxon>Ecdysozoa</taxon>
        <taxon>Arthropoda</taxon>
        <taxon>Hexapoda</taxon>
        <taxon>Insecta</taxon>
        <taxon>Pterygota</taxon>
        <taxon>Neoptera</taxon>
        <taxon>Paraneoptera</taxon>
        <taxon>Hemiptera</taxon>
        <taxon>Sternorrhyncha</taxon>
        <taxon>Aphidomorpha</taxon>
        <taxon>Aphidoidea</taxon>
        <taxon>Aphididae</taxon>
        <taxon>Aphidini</taxon>
        <taxon>Aphis</taxon>
        <taxon>Aphis</taxon>
    </lineage>
</organism>
<accession>A0A6G0SV06</accession>
<dbReference type="SUPFAM" id="SSF53098">
    <property type="entry name" value="Ribonuclease H-like"/>
    <property type="match status" value="1"/>
</dbReference>
<reference evidence="2 3" key="1">
    <citation type="submission" date="2019-08" db="EMBL/GenBank/DDBJ databases">
        <title>The genome of the soybean aphid Biotype 1, its phylome, world population structure and adaptation to the North American continent.</title>
        <authorList>
            <person name="Giordano R."/>
            <person name="Donthu R.K."/>
            <person name="Hernandez A.G."/>
            <person name="Wright C.L."/>
            <person name="Zimin A.V."/>
        </authorList>
    </citation>
    <scope>NUCLEOTIDE SEQUENCE [LARGE SCALE GENOMIC DNA]</scope>
    <source>
        <tissue evidence="2">Whole aphids</tissue>
    </source>
</reference>
<feature type="region of interest" description="Disordered" evidence="1">
    <location>
        <begin position="129"/>
        <end position="149"/>
    </location>
</feature>
<sequence length="199" mass="23019">MCDELNVVRLTKSDIEWLEEYEIVMEPLAVCLDILQGEKFMYFGYLIPSISQLISQYENMKINKNFKCCRSLVDKTCFNVEKRFETQLTDSFLIIAAISHPFFKTDWIKNDVKREIAINQFKNAVNEFSQSSNVEDDSTPEISSNKNQSDDNVRRVINITLANANCWPQYVKIKHCPQRQVLVAAREPENNNQGPKTGP</sequence>
<protein>
    <submittedName>
        <fullName evidence="2">Uncharacterized protein</fullName>
    </submittedName>
</protein>
<name>A0A6G0SV06_APHGL</name>
<dbReference type="Proteomes" id="UP000475862">
    <property type="component" value="Unassembled WGS sequence"/>
</dbReference>
<evidence type="ECO:0000313" key="2">
    <source>
        <dbReference type="EMBL" id="KAE9522193.1"/>
    </source>
</evidence>
<evidence type="ECO:0000256" key="1">
    <source>
        <dbReference type="SAM" id="MobiDB-lite"/>
    </source>
</evidence>
<dbReference type="InterPro" id="IPR012337">
    <property type="entry name" value="RNaseH-like_sf"/>
</dbReference>
<keyword evidence="3" id="KW-1185">Reference proteome</keyword>
<evidence type="ECO:0000313" key="3">
    <source>
        <dbReference type="Proteomes" id="UP000475862"/>
    </source>
</evidence>
<proteinExistence type="predicted"/>
<dbReference type="OrthoDB" id="6630171at2759"/>
<dbReference type="PANTHER" id="PTHR47501:SF5">
    <property type="entry name" value="HAT C-TERMINAL DIMERISATION DOMAIN-CONTAINING PROTEIN"/>
    <property type="match status" value="1"/>
</dbReference>
<dbReference type="EMBL" id="VYZN01001597">
    <property type="protein sequence ID" value="KAE9522193.1"/>
    <property type="molecule type" value="Genomic_DNA"/>
</dbReference>
<dbReference type="AlphaFoldDB" id="A0A6G0SV06"/>
<gene>
    <name evidence="2" type="ORF">AGLY_017453</name>
</gene>
<comment type="caution">
    <text evidence="2">The sequence shown here is derived from an EMBL/GenBank/DDBJ whole genome shotgun (WGS) entry which is preliminary data.</text>
</comment>